<feature type="chain" id="PRO_5047451703" evidence="2">
    <location>
        <begin position="23"/>
        <end position="862"/>
    </location>
</feature>
<dbReference type="Proteomes" id="UP001321186">
    <property type="component" value="Unassembled WGS sequence"/>
</dbReference>
<feature type="coiled-coil region" evidence="1">
    <location>
        <begin position="384"/>
        <end position="411"/>
    </location>
</feature>
<keyword evidence="2" id="KW-0732">Signal</keyword>
<comment type="caution">
    <text evidence="3">The sequence shown here is derived from an EMBL/GenBank/DDBJ whole genome shotgun (WGS) entry which is preliminary data.</text>
</comment>
<dbReference type="InterPro" id="IPR043741">
    <property type="entry name" value="DUF5686"/>
</dbReference>
<keyword evidence="4" id="KW-1185">Reference proteome</keyword>
<organism evidence="3 4">
    <name type="scientific">Aquirufa ecclesiirivi</name>
    <dbReference type="NCBI Taxonomy" id="2715124"/>
    <lineage>
        <taxon>Bacteria</taxon>
        <taxon>Pseudomonadati</taxon>
        <taxon>Bacteroidota</taxon>
        <taxon>Cytophagia</taxon>
        <taxon>Cytophagales</taxon>
        <taxon>Flectobacillaceae</taxon>
        <taxon>Aquirufa</taxon>
    </lineage>
</organism>
<keyword evidence="1" id="KW-0175">Coiled coil</keyword>
<accession>A0ABT4JDD6</accession>
<dbReference type="InterPro" id="IPR008969">
    <property type="entry name" value="CarboxyPept-like_regulatory"/>
</dbReference>
<sequence>MKSIKLLFTLSFIFLFASSLQAQQIHGTIRNKQGELMPFATVWVSNQNKGTTANEDGKYSIKTGVGKHNLVFRFLGHSPKTYTVELESASSDKLLDVVLEEQAVNLAEVNVGGLKEDPAIGIMRRMIAMAPFHLKELDSYEAKAYVKGSGKVTEVSSLVKMLGGKKIEKEMGIKVGSTYLLEGINQVTYQKPNRLQEKVISNRNNLPPALNQGLNLRVTQTNFYRPKVWGSLWSPLGPQAFQLYKFAYLGGFTQDGMTISKIQVQPKASYDDLFEGTLQVVEDTWSIYSFQLRFKDSNGSYGFTQQNALFQGVWMPIQYDSQVNFDAFGIKANFRYITQIKQYQIKVNPAFVVKPALIEERLNKELAKEINKEKVKDPKNALGKELTRKKLKEVLKKVDKLEKKENLAKMDGLTSDYTFEVDSMSRNKSESFWEEERQVPLTESEKVGYKEADSLWIAGADKRRKDSINALPKFQFGQLFTGKFYNYEKNSIGKSFNLNGFGAGFNAVDGLYLDRSLTYRNRFGRNNYLALGGNIRYAFARHFWNGDVFLERNFDENRQYLKAEAGSNVFQMNRSNPISSFLNSLYALILSENYVKLFQKTYVNFNYQYQFTPSLRFLSMMEYRNREILTNSVNHGLLNQDKHFEANMPDNEAWGNQIPKRGNQLAGSLGFRWQPKASWNRYNGVRRINNGEGPTFTLIYAVGTGDDQFQRINLEYSQFVNLARLGTLNLQMTYVNYFQRATNFLDYTHFNGNQTNFISANEQSFRALPYYAFSTTDNHLKMHAKWEPRKLLFSQWNLLTQYGIREYVVYNRLQMLQGANQSAYQELVYGVSGIGKFLGVELAYPVGNWVPERFKLLLRFPF</sequence>
<evidence type="ECO:0000256" key="2">
    <source>
        <dbReference type="SAM" id="SignalP"/>
    </source>
</evidence>
<dbReference type="RefSeq" id="WP_269009388.1">
    <property type="nucleotide sequence ID" value="NZ_JAANOH010000001.1"/>
</dbReference>
<protein>
    <submittedName>
        <fullName evidence="3">Carboxypeptidase-like regulatory domain-containing protein</fullName>
    </submittedName>
</protein>
<dbReference type="Gene3D" id="2.60.40.1120">
    <property type="entry name" value="Carboxypeptidase-like, regulatory domain"/>
    <property type="match status" value="1"/>
</dbReference>
<reference evidence="3 4" key="1">
    <citation type="submission" date="2020-03" db="EMBL/GenBank/DDBJ databases">
        <authorList>
            <person name="Pitt A."/>
            <person name="Hahn M.W."/>
        </authorList>
    </citation>
    <scope>NUCLEOTIDE SEQUENCE [LARGE SCALE GENOMIC DNA]</scope>
    <source>
        <strain evidence="3 4">5A-MARBSE</strain>
    </source>
</reference>
<evidence type="ECO:0000313" key="4">
    <source>
        <dbReference type="Proteomes" id="UP001321186"/>
    </source>
</evidence>
<dbReference type="SUPFAM" id="SSF49464">
    <property type="entry name" value="Carboxypeptidase regulatory domain-like"/>
    <property type="match status" value="1"/>
</dbReference>
<evidence type="ECO:0000313" key="3">
    <source>
        <dbReference type="EMBL" id="MCZ2474288.1"/>
    </source>
</evidence>
<proteinExistence type="predicted"/>
<dbReference type="Pfam" id="PF13715">
    <property type="entry name" value="CarbopepD_reg_2"/>
    <property type="match status" value="1"/>
</dbReference>
<evidence type="ECO:0000256" key="1">
    <source>
        <dbReference type="SAM" id="Coils"/>
    </source>
</evidence>
<dbReference type="EMBL" id="JAANOH010000001">
    <property type="protein sequence ID" value="MCZ2474288.1"/>
    <property type="molecule type" value="Genomic_DNA"/>
</dbReference>
<feature type="signal peptide" evidence="2">
    <location>
        <begin position="1"/>
        <end position="22"/>
    </location>
</feature>
<dbReference type="Pfam" id="PF18939">
    <property type="entry name" value="DUF5686"/>
    <property type="match status" value="1"/>
</dbReference>
<name>A0ABT4JDD6_9BACT</name>
<gene>
    <name evidence="3" type="ORF">G9H61_02450</name>
</gene>